<keyword evidence="2" id="KW-1185">Reference proteome</keyword>
<dbReference type="Proteomes" id="UP000183567">
    <property type="component" value="Unassembled WGS sequence"/>
</dbReference>
<protein>
    <submittedName>
        <fullName evidence="1">Uncharacterized protein</fullName>
    </submittedName>
</protein>
<gene>
    <name evidence="1" type="ORF">AZE42_11631</name>
</gene>
<dbReference type="STRING" id="180088.A0A1J8QB00"/>
<dbReference type="EMBL" id="LVVM01005456">
    <property type="protein sequence ID" value="OJA10480.1"/>
    <property type="molecule type" value="Genomic_DNA"/>
</dbReference>
<dbReference type="AlphaFoldDB" id="A0A1J8QB00"/>
<dbReference type="OrthoDB" id="2682275at2759"/>
<reference evidence="1 2" key="1">
    <citation type="submission" date="2016-03" db="EMBL/GenBank/DDBJ databases">
        <title>Comparative genomics of the ectomycorrhizal sister species Rhizopogon vinicolor and Rhizopogon vesiculosus (Basidiomycota: Boletales) reveals a divergence of the mating type B locus.</title>
        <authorList>
            <person name="Mujic A.B."/>
            <person name="Kuo A."/>
            <person name="Tritt A."/>
            <person name="Lipzen A."/>
            <person name="Chen C."/>
            <person name="Johnson J."/>
            <person name="Sharma A."/>
            <person name="Barry K."/>
            <person name="Grigoriev I.V."/>
            <person name="Spatafora J.W."/>
        </authorList>
    </citation>
    <scope>NUCLEOTIDE SEQUENCE [LARGE SCALE GENOMIC DNA]</scope>
    <source>
        <strain evidence="1 2">AM-OR11-056</strain>
    </source>
</reference>
<proteinExistence type="predicted"/>
<name>A0A1J8QB00_9AGAM</name>
<evidence type="ECO:0000313" key="2">
    <source>
        <dbReference type="Proteomes" id="UP000183567"/>
    </source>
</evidence>
<accession>A0A1J8QB00</accession>
<evidence type="ECO:0000313" key="1">
    <source>
        <dbReference type="EMBL" id="OJA10480.1"/>
    </source>
</evidence>
<organism evidence="1 2">
    <name type="scientific">Rhizopogon vesiculosus</name>
    <dbReference type="NCBI Taxonomy" id="180088"/>
    <lineage>
        <taxon>Eukaryota</taxon>
        <taxon>Fungi</taxon>
        <taxon>Dikarya</taxon>
        <taxon>Basidiomycota</taxon>
        <taxon>Agaricomycotina</taxon>
        <taxon>Agaricomycetes</taxon>
        <taxon>Agaricomycetidae</taxon>
        <taxon>Boletales</taxon>
        <taxon>Suillineae</taxon>
        <taxon>Rhizopogonaceae</taxon>
        <taxon>Rhizopogon</taxon>
    </lineage>
</organism>
<comment type="caution">
    <text evidence="1">The sequence shown here is derived from an EMBL/GenBank/DDBJ whole genome shotgun (WGS) entry which is preliminary data.</text>
</comment>
<sequence>MSMTDINFEGGTIAIQQVAEADPKRAFLTFLISLDRLLPVYATPWVLDDGSMPSHSWFISGLHQFFPLGHFLCTGGVTSLAASGVPAAQMQTLSCWSSDSFRIYIHNNPALPAPLLQCSMVVRFTKVTLRFGLFNVRYRAIRTYST</sequence>